<feature type="chain" id="PRO_5002208183" evidence="1">
    <location>
        <begin position="21"/>
        <end position="258"/>
    </location>
</feature>
<dbReference type="OrthoDB" id="2690041at2759"/>
<name>A0A0D0BMA8_9AGAM</name>
<protein>
    <submittedName>
        <fullName evidence="2">Uncharacterized protein</fullName>
    </submittedName>
</protein>
<dbReference type="Proteomes" id="UP000054538">
    <property type="component" value="Unassembled WGS sequence"/>
</dbReference>
<reference evidence="2 3" key="1">
    <citation type="submission" date="2014-04" db="EMBL/GenBank/DDBJ databases">
        <authorList>
            <consortium name="DOE Joint Genome Institute"/>
            <person name="Kuo A."/>
            <person name="Kohler A."/>
            <person name="Jargeat P."/>
            <person name="Nagy L.G."/>
            <person name="Floudas D."/>
            <person name="Copeland A."/>
            <person name="Barry K.W."/>
            <person name="Cichocki N."/>
            <person name="Veneault-Fourrey C."/>
            <person name="LaButti K."/>
            <person name="Lindquist E.A."/>
            <person name="Lipzen A."/>
            <person name="Lundell T."/>
            <person name="Morin E."/>
            <person name="Murat C."/>
            <person name="Sun H."/>
            <person name="Tunlid A."/>
            <person name="Henrissat B."/>
            <person name="Grigoriev I.V."/>
            <person name="Hibbett D.S."/>
            <person name="Martin F."/>
            <person name="Nordberg H.P."/>
            <person name="Cantor M.N."/>
            <person name="Hua S.X."/>
        </authorList>
    </citation>
    <scope>NUCLEOTIDE SEQUENCE [LARGE SCALE GENOMIC DNA]</scope>
    <source>
        <strain evidence="2 3">Ve08.2h10</strain>
    </source>
</reference>
<dbReference type="EMBL" id="KN830417">
    <property type="protein sequence ID" value="KIK72807.1"/>
    <property type="molecule type" value="Genomic_DNA"/>
</dbReference>
<keyword evidence="1" id="KW-0732">Signal</keyword>
<accession>A0A0D0BMA8</accession>
<dbReference type="AlphaFoldDB" id="A0A0D0BMA8"/>
<dbReference type="SUPFAM" id="SSF53098">
    <property type="entry name" value="Ribonuclease H-like"/>
    <property type="match status" value="1"/>
</dbReference>
<reference evidence="3" key="2">
    <citation type="submission" date="2015-01" db="EMBL/GenBank/DDBJ databases">
        <title>Evolutionary Origins and Diversification of the Mycorrhizal Mutualists.</title>
        <authorList>
            <consortium name="DOE Joint Genome Institute"/>
            <consortium name="Mycorrhizal Genomics Consortium"/>
            <person name="Kohler A."/>
            <person name="Kuo A."/>
            <person name="Nagy L.G."/>
            <person name="Floudas D."/>
            <person name="Copeland A."/>
            <person name="Barry K.W."/>
            <person name="Cichocki N."/>
            <person name="Veneault-Fourrey C."/>
            <person name="LaButti K."/>
            <person name="Lindquist E.A."/>
            <person name="Lipzen A."/>
            <person name="Lundell T."/>
            <person name="Morin E."/>
            <person name="Murat C."/>
            <person name="Riley R."/>
            <person name="Ohm R."/>
            <person name="Sun H."/>
            <person name="Tunlid A."/>
            <person name="Henrissat B."/>
            <person name="Grigoriev I.V."/>
            <person name="Hibbett D.S."/>
            <person name="Martin F."/>
        </authorList>
    </citation>
    <scope>NUCLEOTIDE SEQUENCE [LARGE SCALE GENOMIC DNA]</scope>
    <source>
        <strain evidence="3">Ve08.2h10</strain>
    </source>
</reference>
<dbReference type="InParanoid" id="A0A0D0BMA8"/>
<proteinExistence type="predicted"/>
<sequence>MSIILISCRCLAHVFHLATRALISTYSKAPFYDPESPDLTVTMTDGRHDEIGLVCAIVVKARSSAQRKQLFADIQRCPPHACPEPEVTQLLLDMPIRWSSTYVMIDRAGKKKNLEMADNSLNYVDTFVYELGLRQPTQEKCDQMIQMKLTANEWKCVGLFASLLVHADNAQQNFSSDASPSLHLALPALEALHKAWDSHSIQSKYMIFSTGLNAGVNKIVEYYGCTADLDAYTMAMLLDPSFKDAHFKKHWGAELHIM</sequence>
<evidence type="ECO:0000256" key="1">
    <source>
        <dbReference type="SAM" id="SignalP"/>
    </source>
</evidence>
<evidence type="ECO:0000313" key="3">
    <source>
        <dbReference type="Proteomes" id="UP000054538"/>
    </source>
</evidence>
<dbReference type="InterPro" id="IPR012337">
    <property type="entry name" value="RNaseH-like_sf"/>
</dbReference>
<dbReference type="HOGENOM" id="CLU_1074021_0_0_1"/>
<gene>
    <name evidence="2" type="ORF">PAXRUDRAFT_179887</name>
</gene>
<organism evidence="2 3">
    <name type="scientific">Paxillus rubicundulus Ve08.2h10</name>
    <dbReference type="NCBI Taxonomy" id="930991"/>
    <lineage>
        <taxon>Eukaryota</taxon>
        <taxon>Fungi</taxon>
        <taxon>Dikarya</taxon>
        <taxon>Basidiomycota</taxon>
        <taxon>Agaricomycotina</taxon>
        <taxon>Agaricomycetes</taxon>
        <taxon>Agaricomycetidae</taxon>
        <taxon>Boletales</taxon>
        <taxon>Paxilineae</taxon>
        <taxon>Paxillaceae</taxon>
        <taxon>Paxillus</taxon>
    </lineage>
</organism>
<feature type="signal peptide" evidence="1">
    <location>
        <begin position="1"/>
        <end position="20"/>
    </location>
</feature>
<evidence type="ECO:0000313" key="2">
    <source>
        <dbReference type="EMBL" id="KIK72807.1"/>
    </source>
</evidence>
<keyword evidence="3" id="KW-1185">Reference proteome</keyword>